<dbReference type="Proteomes" id="UP001403094">
    <property type="component" value="Unassembled WGS sequence"/>
</dbReference>
<comment type="caution">
    <text evidence="2">The sequence shown here is derived from an EMBL/GenBank/DDBJ whole genome shotgun (WGS) entry which is preliminary data.</text>
</comment>
<name>A0ABP5G9H0_9ACTN</name>
<protein>
    <submittedName>
        <fullName evidence="2">Uncharacterized protein</fullName>
    </submittedName>
</protein>
<evidence type="ECO:0000256" key="1">
    <source>
        <dbReference type="SAM" id="MobiDB-lite"/>
    </source>
</evidence>
<gene>
    <name evidence="2" type="ORF">GCM10009757_06090</name>
</gene>
<evidence type="ECO:0000313" key="2">
    <source>
        <dbReference type="EMBL" id="GAA2042493.1"/>
    </source>
</evidence>
<sequence>MSGGVHGRDKPMNCADAPGRVLKHAPHMHGQSSSDGWPVRIAPGKLHRQDTAATAPPGRLHRPSPVRCRTGNATETGERDTGGRRMSFRAPE</sequence>
<dbReference type="EMBL" id="BAAANQ010000001">
    <property type="protein sequence ID" value="GAA2042493.1"/>
    <property type="molecule type" value="Genomic_DNA"/>
</dbReference>
<feature type="compositionally biased region" description="Basic and acidic residues" evidence="1">
    <location>
        <begin position="1"/>
        <end position="11"/>
    </location>
</feature>
<accession>A0ABP5G9H0</accession>
<evidence type="ECO:0000313" key="3">
    <source>
        <dbReference type="Proteomes" id="UP001403094"/>
    </source>
</evidence>
<reference evidence="3" key="1">
    <citation type="journal article" date="2019" name="Int. J. Syst. Evol. Microbiol.">
        <title>The Global Catalogue of Microorganisms (GCM) 10K type strain sequencing project: providing services to taxonomists for standard genome sequencing and annotation.</title>
        <authorList>
            <consortium name="The Broad Institute Genomics Platform"/>
            <consortium name="The Broad Institute Genome Sequencing Center for Infectious Disease"/>
            <person name="Wu L."/>
            <person name="Ma J."/>
        </authorList>
    </citation>
    <scope>NUCLEOTIDE SEQUENCE [LARGE SCALE GENOMIC DNA]</scope>
    <source>
        <strain evidence="3">JCM 14549</strain>
    </source>
</reference>
<organism evidence="2 3">
    <name type="scientific">Streptomyces cheonanensis</name>
    <dbReference type="NCBI Taxonomy" id="312720"/>
    <lineage>
        <taxon>Bacteria</taxon>
        <taxon>Bacillati</taxon>
        <taxon>Actinomycetota</taxon>
        <taxon>Actinomycetes</taxon>
        <taxon>Kitasatosporales</taxon>
        <taxon>Streptomycetaceae</taxon>
        <taxon>Streptomyces</taxon>
    </lineage>
</organism>
<feature type="region of interest" description="Disordered" evidence="1">
    <location>
        <begin position="1"/>
        <end position="92"/>
    </location>
</feature>
<keyword evidence="3" id="KW-1185">Reference proteome</keyword>
<proteinExistence type="predicted"/>